<dbReference type="OrthoDB" id="6384710at2"/>
<evidence type="ECO:0000313" key="1">
    <source>
        <dbReference type="EMBL" id="RJY11943.1"/>
    </source>
</evidence>
<evidence type="ECO:0000313" key="2">
    <source>
        <dbReference type="Proteomes" id="UP000273022"/>
    </source>
</evidence>
<protein>
    <submittedName>
        <fullName evidence="1">Uncharacterized protein</fullName>
    </submittedName>
</protein>
<dbReference type="Pfam" id="PF13289">
    <property type="entry name" value="SIR2_2"/>
    <property type="match status" value="1"/>
</dbReference>
<reference evidence="1 2" key="1">
    <citation type="submission" date="2018-09" db="EMBL/GenBank/DDBJ databases">
        <title>Phylogeny of the Shewanellaceae, and recommendation for two new genera, Pseudoshewanella and Parashewanella.</title>
        <authorList>
            <person name="Wang G."/>
        </authorList>
    </citation>
    <scope>NUCLEOTIDE SEQUENCE [LARGE SCALE GENOMIC DNA]</scope>
    <source>
        <strain evidence="1 2">KCTC 22492</strain>
    </source>
</reference>
<proteinExistence type="predicted"/>
<accession>A0A3A6TAJ5</accession>
<sequence>MKILKMNSDQDNLNKLAEIFDQDTVLFIGSGVSAQANLPSWKELVEWLTDYTSTSGGNVKTASSFIGKGDLIKAATALTDELNKTNKSLPDFFTNYKKCSIFKSAAPQKIHQLISKLPTRALITPNYDLLLEQTFNSHIQVVHRSNIDVLNDIKHGRLRNFIYKYHGCITCPESIILNYEHYNRATHSNKIDFEALKCLLQTKTFVFIGAGLNDPDLNYIQEYLTEVLGTNSLNIWAFMKNCTDEVQFYREHCGVNLINYTGDSENPKDHSDLLNQLEFLVKKVKEHHSLDSRSLGSDIQNTPSDTTNLVRQTLVTANEKIIPVDEQILGFVSFFDNVKKEDCIEYATGFKRFERSDVNNRIEYLINQQLLKSTNHFLLSSRNELTQEAAKLVEDDIIMFLGEYENG</sequence>
<name>A0A3A6TAJ5_9GAMM</name>
<gene>
    <name evidence="1" type="ORF">D5R81_12740</name>
</gene>
<dbReference type="AlphaFoldDB" id="A0A3A6TAJ5"/>
<dbReference type="InterPro" id="IPR029035">
    <property type="entry name" value="DHS-like_NAD/FAD-binding_dom"/>
</dbReference>
<dbReference type="SUPFAM" id="SSF52467">
    <property type="entry name" value="DHS-like NAD/FAD-binding domain"/>
    <property type="match status" value="1"/>
</dbReference>
<dbReference type="Proteomes" id="UP000273022">
    <property type="component" value="Unassembled WGS sequence"/>
</dbReference>
<dbReference type="EMBL" id="QYYH01000078">
    <property type="protein sequence ID" value="RJY11943.1"/>
    <property type="molecule type" value="Genomic_DNA"/>
</dbReference>
<dbReference type="RefSeq" id="WP_121854016.1">
    <property type="nucleotide sequence ID" value="NZ_CP037952.1"/>
</dbReference>
<comment type="caution">
    <text evidence="1">The sequence shown here is derived from an EMBL/GenBank/DDBJ whole genome shotgun (WGS) entry which is preliminary data.</text>
</comment>
<organism evidence="1 2">
    <name type="scientific">Parashewanella spongiae</name>
    <dbReference type="NCBI Taxonomy" id="342950"/>
    <lineage>
        <taxon>Bacteria</taxon>
        <taxon>Pseudomonadati</taxon>
        <taxon>Pseudomonadota</taxon>
        <taxon>Gammaproteobacteria</taxon>
        <taxon>Alteromonadales</taxon>
        <taxon>Shewanellaceae</taxon>
        <taxon>Parashewanella</taxon>
    </lineage>
</organism>
<keyword evidence="2" id="KW-1185">Reference proteome</keyword>